<gene>
    <name evidence="1" type="ORF">F4V43_10345</name>
</gene>
<dbReference type="RefSeq" id="WP_150458176.1">
    <property type="nucleotide sequence ID" value="NZ_VYKK01000013.1"/>
</dbReference>
<evidence type="ECO:0000313" key="1">
    <source>
        <dbReference type="EMBL" id="KAA9004714.1"/>
    </source>
</evidence>
<dbReference type="OrthoDB" id="2912988at2"/>
<organism evidence="1 2">
    <name type="scientific">Paenibacillus spiritus</name>
    <dbReference type="NCBI Taxonomy" id="2496557"/>
    <lineage>
        <taxon>Bacteria</taxon>
        <taxon>Bacillati</taxon>
        <taxon>Bacillota</taxon>
        <taxon>Bacilli</taxon>
        <taxon>Bacillales</taxon>
        <taxon>Paenibacillaceae</taxon>
        <taxon>Paenibacillus</taxon>
    </lineage>
</organism>
<dbReference type="Proteomes" id="UP000367750">
    <property type="component" value="Unassembled WGS sequence"/>
</dbReference>
<evidence type="ECO:0000313" key="2">
    <source>
        <dbReference type="Proteomes" id="UP000367750"/>
    </source>
</evidence>
<dbReference type="EMBL" id="VYKK01000013">
    <property type="protein sequence ID" value="KAA9004714.1"/>
    <property type="molecule type" value="Genomic_DNA"/>
</dbReference>
<reference evidence="1 2" key="1">
    <citation type="submission" date="2019-09" db="EMBL/GenBank/DDBJ databases">
        <title>Bacillus ochoae sp. nov., Paenibacillus whitsoniae sp. nov., Paenibacillus spiritus sp. nov. Isolated from the Mars Exploration Rover during spacecraft assembly.</title>
        <authorList>
            <person name="Seuylemezian A."/>
            <person name="Vaishampayan P."/>
        </authorList>
    </citation>
    <scope>NUCLEOTIDE SEQUENCE [LARGE SCALE GENOMIC DNA]</scope>
    <source>
        <strain evidence="1 2">MER_111</strain>
    </source>
</reference>
<keyword evidence="2" id="KW-1185">Reference proteome</keyword>
<proteinExistence type="predicted"/>
<sequence>MEFIEPGEGRPAVSDLKASVEDRVCTLRWHWPEGAQAVCIAKMPEGAGPEEAPGGFKLYTREEYKAAGGYRDRMEEIGPVRYAVYVRLSDEEGTRLVRRPDGGDQVTVGAGKARIGYSVHRRRGLLRKSGTAQITVTAETPVDKDVLCYVKKRGGYPQDKEDGIRYPFVRDFAPGVNALPPIEIGPDDYIRLFFTDGPRQARYYELVPE</sequence>
<name>A0A5J5GB64_9BACL</name>
<dbReference type="AlphaFoldDB" id="A0A5J5GB64"/>
<accession>A0A5J5GB64</accession>
<comment type="caution">
    <text evidence="1">The sequence shown here is derived from an EMBL/GenBank/DDBJ whole genome shotgun (WGS) entry which is preliminary data.</text>
</comment>
<protein>
    <submittedName>
        <fullName evidence="1">Beta-mannanase</fullName>
    </submittedName>
</protein>